<comment type="caution">
    <text evidence="1">The sequence shown here is derived from an EMBL/GenBank/DDBJ whole genome shotgun (WGS) entry which is preliminary data.</text>
</comment>
<evidence type="ECO:0000313" key="2">
    <source>
        <dbReference type="Proteomes" id="UP000430634"/>
    </source>
</evidence>
<dbReference type="OrthoDB" id="5295974at2"/>
<dbReference type="AlphaFoldDB" id="A0A6I3SVI0"/>
<name>A0A6I3SVI0_9BURK</name>
<gene>
    <name evidence="1" type="ORF">GM672_10700</name>
</gene>
<dbReference type="EMBL" id="WNKZ01000024">
    <property type="protein sequence ID" value="MTV53200.1"/>
    <property type="molecule type" value="Genomic_DNA"/>
</dbReference>
<protein>
    <recommendedName>
        <fullName evidence="3">Phosphoglycerate mutase</fullName>
    </recommendedName>
</protein>
<reference evidence="1 2" key="1">
    <citation type="submission" date="2019-11" db="EMBL/GenBank/DDBJ databases">
        <title>Type strains purchased from KCTC, JCM and DSMZ.</title>
        <authorList>
            <person name="Lu H."/>
        </authorList>
    </citation>
    <scope>NUCLEOTIDE SEQUENCE [LARGE SCALE GENOMIC DNA]</scope>
    <source>
        <strain evidence="1 2">KCTC 52429</strain>
    </source>
</reference>
<dbReference type="PIRSF" id="PIRSF015283">
    <property type="entry name" value="Regulatory_RpfE"/>
    <property type="match status" value="1"/>
</dbReference>
<sequence>MASTTVVIPFALPPAPMAPDLIRAMQAPALAALLSRHGSHGFHAFEADSRVLPHEAWLAHALGLTAAPLDAPVAAAVMAGTGVAPGTGHWFLVHPISIQVGNHLQMGDPAQLRLEEDESRTLFDAVLPLFDGDGHQLVYGDARTWFLRADAWQGLDTASPDAASGGNLHPWMPTGDAARAFRRLQNEVQMLWFAHPLNATREARGLAPVNSFWLWGGAGAAMQAKVQPATADVPHWLAALADPARRAATPAQLRNGDIAVAGHALAAGLAEDWSTWLGRMQQLEDEWFAPLLAAVKSGAVNQLTLVLSNRHGWLETRTTKLAQYQFWRTNTLKNLLTELTP</sequence>
<evidence type="ECO:0000313" key="1">
    <source>
        <dbReference type="EMBL" id="MTV53200.1"/>
    </source>
</evidence>
<dbReference type="Proteomes" id="UP000430634">
    <property type="component" value="Unassembled WGS sequence"/>
</dbReference>
<accession>A0A6I3SVI0</accession>
<dbReference type="RefSeq" id="WP_155470521.1">
    <property type="nucleotide sequence ID" value="NZ_BMKG01000015.1"/>
</dbReference>
<evidence type="ECO:0008006" key="3">
    <source>
        <dbReference type="Google" id="ProtNLM"/>
    </source>
</evidence>
<proteinExistence type="predicted"/>
<dbReference type="InterPro" id="IPR016631">
    <property type="entry name" value="Regulatory_RpfE"/>
</dbReference>
<organism evidence="1 2">
    <name type="scientific">Pseudoduganella buxea</name>
    <dbReference type="NCBI Taxonomy" id="1949069"/>
    <lineage>
        <taxon>Bacteria</taxon>
        <taxon>Pseudomonadati</taxon>
        <taxon>Pseudomonadota</taxon>
        <taxon>Betaproteobacteria</taxon>
        <taxon>Burkholderiales</taxon>
        <taxon>Oxalobacteraceae</taxon>
        <taxon>Telluria group</taxon>
        <taxon>Pseudoduganella</taxon>
    </lineage>
</organism>